<gene>
    <name evidence="2" type="ORF">H5410_061185</name>
</gene>
<feature type="compositionally biased region" description="Acidic residues" evidence="1">
    <location>
        <begin position="134"/>
        <end position="144"/>
    </location>
</feature>
<dbReference type="AlphaFoldDB" id="A0A9J5W702"/>
<protein>
    <submittedName>
        <fullName evidence="2">Uncharacterized protein</fullName>
    </submittedName>
</protein>
<evidence type="ECO:0000313" key="3">
    <source>
        <dbReference type="Proteomes" id="UP000824120"/>
    </source>
</evidence>
<dbReference type="OrthoDB" id="436262at2759"/>
<dbReference type="EMBL" id="JACXVP010000012">
    <property type="protein sequence ID" value="KAG5571419.1"/>
    <property type="molecule type" value="Genomic_DNA"/>
</dbReference>
<feature type="compositionally biased region" description="Polar residues" evidence="1">
    <location>
        <begin position="47"/>
        <end position="85"/>
    </location>
</feature>
<reference evidence="2 3" key="1">
    <citation type="submission" date="2020-09" db="EMBL/GenBank/DDBJ databases">
        <title>De no assembly of potato wild relative species, Solanum commersonii.</title>
        <authorList>
            <person name="Cho K."/>
        </authorList>
    </citation>
    <scope>NUCLEOTIDE SEQUENCE [LARGE SCALE GENOMIC DNA]</scope>
    <source>
        <strain evidence="2">LZ3.2</strain>
        <tissue evidence="2">Leaf</tissue>
    </source>
</reference>
<name>A0A9J5W702_SOLCO</name>
<feature type="compositionally biased region" description="Polar residues" evidence="1">
    <location>
        <begin position="1"/>
        <end position="11"/>
    </location>
</feature>
<sequence length="152" mass="16688">MDVQTECSPSETPCAESEANSHASDEMTDSPIDENEVQSHISRTRDPVSNSSKSDQNLDTSNSATFRAKNSNNSDQNLDTSNSTRRITRSFPALLLAVSSILWSHLGPILSVLLPTVDSLWRVSQHKDGNADEEKTDSEEDECSLAERVASY</sequence>
<comment type="caution">
    <text evidence="2">The sequence shown here is derived from an EMBL/GenBank/DDBJ whole genome shotgun (WGS) entry which is preliminary data.</text>
</comment>
<evidence type="ECO:0000256" key="1">
    <source>
        <dbReference type="SAM" id="MobiDB-lite"/>
    </source>
</evidence>
<feature type="compositionally biased region" description="Acidic residues" evidence="1">
    <location>
        <begin position="26"/>
        <end position="36"/>
    </location>
</feature>
<accession>A0A9J5W702</accession>
<dbReference type="Proteomes" id="UP000824120">
    <property type="component" value="Chromosome 12"/>
</dbReference>
<organism evidence="2 3">
    <name type="scientific">Solanum commersonii</name>
    <name type="common">Commerson's wild potato</name>
    <name type="synonym">Commerson's nightshade</name>
    <dbReference type="NCBI Taxonomy" id="4109"/>
    <lineage>
        <taxon>Eukaryota</taxon>
        <taxon>Viridiplantae</taxon>
        <taxon>Streptophyta</taxon>
        <taxon>Embryophyta</taxon>
        <taxon>Tracheophyta</taxon>
        <taxon>Spermatophyta</taxon>
        <taxon>Magnoliopsida</taxon>
        <taxon>eudicotyledons</taxon>
        <taxon>Gunneridae</taxon>
        <taxon>Pentapetalae</taxon>
        <taxon>asterids</taxon>
        <taxon>lamiids</taxon>
        <taxon>Solanales</taxon>
        <taxon>Solanaceae</taxon>
        <taxon>Solanoideae</taxon>
        <taxon>Solaneae</taxon>
        <taxon>Solanum</taxon>
    </lineage>
</organism>
<feature type="region of interest" description="Disordered" evidence="1">
    <location>
        <begin position="1"/>
        <end position="85"/>
    </location>
</feature>
<evidence type="ECO:0000313" key="2">
    <source>
        <dbReference type="EMBL" id="KAG5571419.1"/>
    </source>
</evidence>
<proteinExistence type="predicted"/>
<keyword evidence="3" id="KW-1185">Reference proteome</keyword>
<feature type="region of interest" description="Disordered" evidence="1">
    <location>
        <begin position="127"/>
        <end position="152"/>
    </location>
</feature>